<protein>
    <submittedName>
        <fullName evidence="2">Uncharacterized protein</fullName>
    </submittedName>
</protein>
<organism evidence="2 3">
    <name type="scientific">Corchorus olitorius</name>
    <dbReference type="NCBI Taxonomy" id="93759"/>
    <lineage>
        <taxon>Eukaryota</taxon>
        <taxon>Viridiplantae</taxon>
        <taxon>Streptophyta</taxon>
        <taxon>Embryophyta</taxon>
        <taxon>Tracheophyta</taxon>
        <taxon>Spermatophyta</taxon>
        <taxon>Magnoliopsida</taxon>
        <taxon>eudicotyledons</taxon>
        <taxon>Gunneridae</taxon>
        <taxon>Pentapetalae</taxon>
        <taxon>rosids</taxon>
        <taxon>malvids</taxon>
        <taxon>Malvales</taxon>
        <taxon>Malvaceae</taxon>
        <taxon>Grewioideae</taxon>
        <taxon>Apeibeae</taxon>
        <taxon>Corchorus</taxon>
    </lineage>
</organism>
<reference evidence="3" key="1">
    <citation type="submission" date="2013-09" db="EMBL/GenBank/DDBJ databases">
        <title>Corchorus olitorius genome sequencing.</title>
        <authorList>
            <person name="Alam M."/>
            <person name="Haque M.S."/>
            <person name="Islam M.S."/>
            <person name="Emdad E.M."/>
            <person name="Islam M.M."/>
            <person name="Ahmed B."/>
            <person name="Halim A."/>
            <person name="Hossen Q.M.M."/>
            <person name="Hossain M.Z."/>
            <person name="Ahmed R."/>
            <person name="Khan M.M."/>
            <person name="Islam R."/>
            <person name="Rashid M.M."/>
            <person name="Khan S.A."/>
            <person name="Rahman M.S."/>
            <person name="Alam M."/>
            <person name="Yahiya A.S."/>
            <person name="Khan M.S."/>
            <person name="Azam M.S."/>
            <person name="Haque T."/>
            <person name="Lashkar M.Z.H."/>
            <person name="Akhand A.I."/>
            <person name="Morshed G."/>
            <person name="Roy S."/>
            <person name="Uddin K.S."/>
            <person name="Rabeya T."/>
            <person name="Hossain A.S."/>
            <person name="Chowdhury A."/>
            <person name="Snigdha A.R."/>
            <person name="Mortoza M.S."/>
            <person name="Matin S.A."/>
            <person name="Hoque S.M.E."/>
            <person name="Islam M.K."/>
            <person name="Roy D.K."/>
            <person name="Haider R."/>
            <person name="Moosa M.M."/>
            <person name="Elias S.M."/>
            <person name="Hasan A.M."/>
            <person name="Jahan S."/>
            <person name="Shafiuddin M."/>
            <person name="Mahmood N."/>
            <person name="Shommy N.S."/>
        </authorList>
    </citation>
    <scope>NUCLEOTIDE SEQUENCE [LARGE SCALE GENOMIC DNA]</scope>
    <source>
        <strain evidence="3">cv. O-4</strain>
    </source>
</reference>
<name>A0A1R3H0K6_9ROSI</name>
<accession>A0A1R3H0K6</accession>
<dbReference type="EMBL" id="AWUE01021041">
    <property type="protein sequence ID" value="OMO63883.1"/>
    <property type="molecule type" value="Genomic_DNA"/>
</dbReference>
<feature type="compositionally biased region" description="Basic and acidic residues" evidence="1">
    <location>
        <begin position="62"/>
        <end position="75"/>
    </location>
</feature>
<feature type="region of interest" description="Disordered" evidence="1">
    <location>
        <begin position="44"/>
        <end position="75"/>
    </location>
</feature>
<evidence type="ECO:0000313" key="3">
    <source>
        <dbReference type="Proteomes" id="UP000187203"/>
    </source>
</evidence>
<sequence>MSELPTVAMAFKLHPNAPIHPLIIAQTLVSCEYHQISLDLTLSKPISSPPTEKPNRPMLLVHGRETRKEGMGGFKRGEKARVREWLHFHLMASKKFMCSCP</sequence>
<dbReference type="AlphaFoldDB" id="A0A1R3H0K6"/>
<gene>
    <name evidence="2" type="ORF">COLO4_32182</name>
</gene>
<evidence type="ECO:0000256" key="1">
    <source>
        <dbReference type="SAM" id="MobiDB-lite"/>
    </source>
</evidence>
<evidence type="ECO:0000313" key="2">
    <source>
        <dbReference type="EMBL" id="OMO63883.1"/>
    </source>
</evidence>
<dbReference type="Proteomes" id="UP000187203">
    <property type="component" value="Unassembled WGS sequence"/>
</dbReference>
<proteinExistence type="predicted"/>
<keyword evidence="3" id="KW-1185">Reference proteome</keyword>
<comment type="caution">
    <text evidence="2">The sequence shown here is derived from an EMBL/GenBank/DDBJ whole genome shotgun (WGS) entry which is preliminary data.</text>
</comment>